<comment type="caution">
    <text evidence="1">The sequence shown here is derived from an EMBL/GenBank/DDBJ whole genome shotgun (WGS) entry which is preliminary data.</text>
</comment>
<accession>A0A0L0BS11</accession>
<keyword evidence="2" id="KW-1185">Reference proteome</keyword>
<dbReference type="OrthoDB" id="190835at2759"/>
<dbReference type="EMBL" id="JRES01001454">
    <property type="protein sequence ID" value="KNC22827.1"/>
    <property type="molecule type" value="Genomic_DNA"/>
</dbReference>
<evidence type="ECO:0000313" key="2">
    <source>
        <dbReference type="Proteomes" id="UP000037069"/>
    </source>
</evidence>
<dbReference type="AlphaFoldDB" id="A0A0L0BS11"/>
<dbReference type="Proteomes" id="UP000037069">
    <property type="component" value="Unassembled WGS sequence"/>
</dbReference>
<evidence type="ECO:0000313" key="1">
    <source>
        <dbReference type="EMBL" id="KNC22827.1"/>
    </source>
</evidence>
<reference evidence="1 2" key="1">
    <citation type="journal article" date="2015" name="Nat. Commun.">
        <title>Lucilia cuprina genome unlocks parasitic fly biology to underpin future interventions.</title>
        <authorList>
            <person name="Anstead C.A."/>
            <person name="Korhonen P.K."/>
            <person name="Young N.D."/>
            <person name="Hall R.S."/>
            <person name="Jex A.R."/>
            <person name="Murali S.C."/>
            <person name="Hughes D.S."/>
            <person name="Lee S.F."/>
            <person name="Perry T."/>
            <person name="Stroehlein A.J."/>
            <person name="Ansell B.R."/>
            <person name="Breugelmans B."/>
            <person name="Hofmann A."/>
            <person name="Qu J."/>
            <person name="Dugan S."/>
            <person name="Lee S.L."/>
            <person name="Chao H."/>
            <person name="Dinh H."/>
            <person name="Han Y."/>
            <person name="Doddapaneni H.V."/>
            <person name="Worley K.C."/>
            <person name="Muzny D.M."/>
            <person name="Ioannidis P."/>
            <person name="Waterhouse R.M."/>
            <person name="Zdobnov E.M."/>
            <person name="James P.J."/>
            <person name="Bagnall N.H."/>
            <person name="Kotze A.C."/>
            <person name="Gibbs R.A."/>
            <person name="Richards S."/>
            <person name="Batterham P."/>
            <person name="Gasser R.B."/>
        </authorList>
    </citation>
    <scope>NUCLEOTIDE SEQUENCE [LARGE SCALE GENOMIC DNA]</scope>
    <source>
        <strain evidence="1 2">LS</strain>
        <tissue evidence="1">Full body</tissue>
    </source>
</reference>
<protein>
    <submittedName>
        <fullName evidence="1">Uncharacterized protein</fullName>
    </submittedName>
</protein>
<sequence length="129" mass="14383">MLLQLMKRLQIFIWLLLTFNLTLLYSTILSTVTSITPTLAAADNTVTISSTAALATATTTTFKTSSASSSSHTTTSSSAANHNRRLHLHLEHHQYTQQQYPASYQNYPLTPHIATEFMDEFYSPNQADD</sequence>
<proteinExistence type="predicted"/>
<gene>
    <name evidence="1" type="ORF">FF38_08067</name>
</gene>
<name>A0A0L0BS11_LUCCU</name>
<organism evidence="1 2">
    <name type="scientific">Lucilia cuprina</name>
    <name type="common">Green bottle fly</name>
    <name type="synonym">Australian sheep blowfly</name>
    <dbReference type="NCBI Taxonomy" id="7375"/>
    <lineage>
        <taxon>Eukaryota</taxon>
        <taxon>Metazoa</taxon>
        <taxon>Ecdysozoa</taxon>
        <taxon>Arthropoda</taxon>
        <taxon>Hexapoda</taxon>
        <taxon>Insecta</taxon>
        <taxon>Pterygota</taxon>
        <taxon>Neoptera</taxon>
        <taxon>Endopterygota</taxon>
        <taxon>Diptera</taxon>
        <taxon>Brachycera</taxon>
        <taxon>Muscomorpha</taxon>
        <taxon>Oestroidea</taxon>
        <taxon>Calliphoridae</taxon>
        <taxon>Luciliinae</taxon>
        <taxon>Lucilia</taxon>
    </lineage>
</organism>